<dbReference type="InterPro" id="IPR006912">
    <property type="entry name" value="Harbinger_derived_prot"/>
</dbReference>
<evidence type="ECO:0000313" key="4">
    <source>
        <dbReference type="Proteomes" id="UP000032141"/>
    </source>
</evidence>
<feature type="region of interest" description="Disordered" evidence="1">
    <location>
        <begin position="131"/>
        <end position="151"/>
    </location>
</feature>
<evidence type="ECO:0000256" key="1">
    <source>
        <dbReference type="SAM" id="MobiDB-lite"/>
    </source>
</evidence>
<dbReference type="AlphaFoldDB" id="A0A0D3D6B3"/>
<protein>
    <recommendedName>
        <fullName evidence="2">Myb-like domain-containing protein</fullName>
    </recommendedName>
</protein>
<dbReference type="Proteomes" id="UP000032141">
    <property type="component" value="Chromosome C7"/>
</dbReference>
<evidence type="ECO:0000313" key="3">
    <source>
        <dbReference type="EnsemblPlants" id="Bo7g048390.1"/>
    </source>
</evidence>
<feature type="domain" description="Myb-like" evidence="2">
    <location>
        <begin position="171"/>
        <end position="242"/>
    </location>
</feature>
<evidence type="ECO:0000259" key="2">
    <source>
        <dbReference type="PROSITE" id="PS50090"/>
    </source>
</evidence>
<dbReference type="PANTHER" id="PTHR47150:SF5">
    <property type="entry name" value="OS07G0546750 PROTEIN"/>
    <property type="match status" value="1"/>
</dbReference>
<dbReference type="STRING" id="109376.A0A0D3D6B3"/>
<reference evidence="3 4" key="1">
    <citation type="journal article" date="2014" name="Genome Biol.">
        <title>Transcriptome and methylome profiling reveals relics of genome dominance in the mesopolyploid Brassica oleracea.</title>
        <authorList>
            <person name="Parkin I.A."/>
            <person name="Koh C."/>
            <person name="Tang H."/>
            <person name="Robinson S.J."/>
            <person name="Kagale S."/>
            <person name="Clarke W.E."/>
            <person name="Town C.D."/>
            <person name="Nixon J."/>
            <person name="Krishnakumar V."/>
            <person name="Bidwell S.L."/>
            <person name="Denoeud F."/>
            <person name="Belcram H."/>
            <person name="Links M.G."/>
            <person name="Just J."/>
            <person name="Clarke C."/>
            <person name="Bender T."/>
            <person name="Huebert T."/>
            <person name="Mason A.S."/>
            <person name="Pires J.C."/>
            <person name="Barker G."/>
            <person name="Moore J."/>
            <person name="Walley P.G."/>
            <person name="Manoli S."/>
            <person name="Batley J."/>
            <person name="Edwards D."/>
            <person name="Nelson M.N."/>
            <person name="Wang X."/>
            <person name="Paterson A.H."/>
            <person name="King G."/>
            <person name="Bancroft I."/>
            <person name="Chalhoub B."/>
            <person name="Sharpe A.G."/>
        </authorList>
    </citation>
    <scope>NUCLEOTIDE SEQUENCE</scope>
    <source>
        <strain evidence="3 4">cv. TO1000</strain>
    </source>
</reference>
<dbReference type="PANTHER" id="PTHR47150">
    <property type="entry name" value="OS12G0169200 PROTEIN"/>
    <property type="match status" value="1"/>
</dbReference>
<keyword evidence="4" id="KW-1185">Reference proteome</keyword>
<reference evidence="3" key="2">
    <citation type="submission" date="2015-03" db="UniProtKB">
        <authorList>
            <consortium name="EnsemblPlants"/>
        </authorList>
    </citation>
    <scope>IDENTIFICATION</scope>
</reference>
<name>A0A0D3D6B3_BRAOL</name>
<accession>A0A0D3D6B3</accession>
<dbReference type="HOGENOM" id="CLU_426649_0_0_1"/>
<dbReference type="EnsemblPlants" id="Bo7g048390.1">
    <property type="protein sequence ID" value="Bo7g048390.1"/>
    <property type="gene ID" value="Bo7g048390"/>
</dbReference>
<dbReference type="PROSITE" id="PS50090">
    <property type="entry name" value="MYB_LIKE"/>
    <property type="match status" value="1"/>
</dbReference>
<proteinExistence type="predicted"/>
<organism evidence="3 4">
    <name type="scientific">Brassica oleracea var. oleracea</name>
    <dbReference type="NCBI Taxonomy" id="109376"/>
    <lineage>
        <taxon>Eukaryota</taxon>
        <taxon>Viridiplantae</taxon>
        <taxon>Streptophyta</taxon>
        <taxon>Embryophyta</taxon>
        <taxon>Tracheophyta</taxon>
        <taxon>Spermatophyta</taxon>
        <taxon>Magnoliopsida</taxon>
        <taxon>eudicotyledons</taxon>
        <taxon>Gunneridae</taxon>
        <taxon>Pentapetalae</taxon>
        <taxon>rosids</taxon>
        <taxon>malvids</taxon>
        <taxon>Brassicales</taxon>
        <taxon>Brassicaceae</taxon>
        <taxon>Brassiceae</taxon>
        <taxon>Brassica</taxon>
    </lineage>
</organism>
<dbReference type="Gramene" id="Bo7g048390.1">
    <property type="protein sequence ID" value="Bo7g048390.1"/>
    <property type="gene ID" value="Bo7g048390"/>
</dbReference>
<dbReference type="InterPro" id="IPR001005">
    <property type="entry name" value="SANT/Myb"/>
</dbReference>
<sequence length="642" mass="72019">MASRLSPSLPRRLVSRAFLGDSACVSTGWLSSASPSVDSSSLLLSSTGLRLSISPRRLRFSAYDISVAILDGSSTTLHLSSTAPCLSSSPRRLRLCAFDLAVALIDGSSTTPRQVPFDLAVALLDGSSTKKSRDVSLRGSPRRNQNGEDQETCLEGLSRGLHLARSSNCKTERIQRRKWTPIDDVVLISAWLNTSKDLVVGNEQRAGAFWKTIAAYFAASPKVAACEQREASHCKQRWQKINDLVNKFCGSYEAAKIIYLFGDEYLRRPTPVDLQRLLDIGEHRGFLGMIGSIDCMHWEWKNCPTAWKVTLNDIIVLDRSLVFDDIINGQAPQVIFSVNGREYHLAYYLTDGIYPKWTTFIQSIPIPQGPKAALFAQHQEAVRKDVERAFGVLQARFAIVKNPSLFWDKFRFGFFESGSDALVRVRLRISVHSRCELRRQSSEKTYDGEFGEEPICLNLLSLCSPPKSTKCSSKSFSREFSRTTLSGSEAFAFLFGSVENCDLLDECVVRKLSQKEYGKKDQMIWSGTKYIFTYHLGICWALPHVHTNHGIVFEPEGNCGDGSSSSSNSHDRKNIVSSCYLCKLREIHKLDIGALLGMNFSSPAAQEYWILLLIIVHVYCSTTLSCEQYNKDVVRFYNFRFL</sequence>
<dbReference type="Pfam" id="PF04827">
    <property type="entry name" value="Plant_tran"/>
    <property type="match status" value="2"/>
</dbReference>